<gene>
    <name evidence="1" type="ORF">L3Q82_008905</name>
</gene>
<reference evidence="1" key="1">
    <citation type="submission" date="2022-04" db="EMBL/GenBank/DDBJ databases">
        <title>Jade perch genome.</title>
        <authorList>
            <person name="Chao B."/>
        </authorList>
    </citation>
    <scope>NUCLEOTIDE SEQUENCE</scope>
    <source>
        <strain evidence="1">CB-2022</strain>
    </source>
</reference>
<organism evidence="1 2">
    <name type="scientific">Scortum barcoo</name>
    <name type="common">barcoo grunter</name>
    <dbReference type="NCBI Taxonomy" id="214431"/>
    <lineage>
        <taxon>Eukaryota</taxon>
        <taxon>Metazoa</taxon>
        <taxon>Chordata</taxon>
        <taxon>Craniata</taxon>
        <taxon>Vertebrata</taxon>
        <taxon>Euteleostomi</taxon>
        <taxon>Actinopterygii</taxon>
        <taxon>Neopterygii</taxon>
        <taxon>Teleostei</taxon>
        <taxon>Neoteleostei</taxon>
        <taxon>Acanthomorphata</taxon>
        <taxon>Eupercaria</taxon>
        <taxon>Centrarchiformes</taxon>
        <taxon>Terapontoidei</taxon>
        <taxon>Terapontidae</taxon>
        <taxon>Scortum</taxon>
    </lineage>
</organism>
<dbReference type="Proteomes" id="UP000831701">
    <property type="component" value="Chromosome 1"/>
</dbReference>
<sequence>PANAQIVHSGAACNVKDDNISERIYTIKEGDTLVLQCIVKGHPRPQVRWTKTAGSASDKFQETSIYNETLRIEGIQRVQGGRYYCKADNGVGVAAIKSIRVDVQSIPTVREDQDGERWKDWRRKDERQIGWMMRFQGGTSPGWSKGNGQCVKTRPVWRKRARHLSDRSPDKYLINGANLDTPVLTVHQTISDVRGSYYQEKTVFLRCTVNSNPPARFIWKAAGTCSSSRARTTEWTSTNRFTLRYAPAHGETKVLKLKNLRPKDFADYTCQVSVRNVCNIEDKSVTFRLTNATSPPMIRLSVNDTVVVDPGQDVLLTCEVTAGFPPPTVTWSRYPGPLPLSAQVRGPTLILRAVTPADAGFYNCTAVNNVGNPARKNINLVVRTMSNLTFQITPDSNKDSETIQMGRDLKLSCHVDATPQDKVNYTWYKNGAPVFNSDSLILLRSDPDMAPGTSSLEIVDMKFRDLATYSCVANFPGSRVPELRVDVNISQNSVSPPVLAVPPGGQVVSVQEGGNTELVCLVVDGKPRPPILWSRTEKDLLMPSGKTMVETPDGRLRLKNVSRDMMGLYRCQSAPYNGLNIKRREAQVQLNVQYPPILDPVFQDVRSRNLQMVTLRCTVLRSNPPRLTDIRWVRNGDLIRMPMPDLKETPELKFKLEPTNNGTYECRVSNSAGTSTCTFNVSAQPYNAEFYYDTPNPVRIQKGNNYSYNLQWTQRDPEATDRIIGYWINVRKNKQNLLSKQIDLKGKEPEKGVLMSHTISDLRIPLSYEVRLAPITTYSTGEYISRIIQYSERESYTYPRPSDRSDVFDWTRQNHLTQNPKRSANTGPETDRSGTKEGYYMYIEASRPRIQGDKARLLSPLFNVTSVRGPKGSGRVPYCVSFYYHMKGKHIGTLNVLLRVRSIASVDSVVWTKSGHQGPDWKKAFFDISPSGPFQIVFEGIRGPSFEGDIAIDDVSITIGKCKQENTVASAGKTGKIDFSLSGETRAPRETQRNTFLIGGSHSLPLASWLTFGLSCLLSLLYR</sequence>
<proteinExistence type="predicted"/>
<dbReference type="EMBL" id="CM041531">
    <property type="protein sequence ID" value="KAI3377762.1"/>
    <property type="molecule type" value="Genomic_DNA"/>
</dbReference>
<comment type="caution">
    <text evidence="1">The sequence shown here is derived from an EMBL/GenBank/DDBJ whole genome shotgun (WGS) entry which is preliminary data.</text>
</comment>
<keyword evidence="2" id="KW-1185">Reference proteome</keyword>
<name>A0ACB8XCK1_9TELE</name>
<evidence type="ECO:0000313" key="2">
    <source>
        <dbReference type="Proteomes" id="UP000831701"/>
    </source>
</evidence>
<feature type="non-terminal residue" evidence="1">
    <location>
        <position position="1"/>
    </location>
</feature>
<protein>
    <submittedName>
        <fullName evidence="1">Uncharacterized protein</fullName>
    </submittedName>
</protein>
<accession>A0ACB8XCK1</accession>
<evidence type="ECO:0000313" key="1">
    <source>
        <dbReference type="EMBL" id="KAI3377762.1"/>
    </source>
</evidence>